<evidence type="ECO:0000313" key="1">
    <source>
        <dbReference type="EMBL" id="SIP71530.1"/>
    </source>
</evidence>
<reference evidence="2" key="1">
    <citation type="submission" date="2016-12" db="EMBL/GenBank/DDBJ databases">
        <authorList>
            <person name="Gaudriault S."/>
        </authorList>
    </citation>
    <scope>NUCLEOTIDE SEQUENCE [LARGE SCALE GENOMIC DNA]</scope>
    <source>
        <strain evidence="2">HGB1681 (deposited as PTA-6826 in the American Type Culture Collection)</strain>
    </source>
</reference>
<protein>
    <submittedName>
        <fullName evidence="1">Uncharacterized protein</fullName>
    </submittedName>
</protein>
<gene>
    <name evidence="1" type="ORF">XIS1_1190009</name>
</gene>
<dbReference type="Proteomes" id="UP000196435">
    <property type="component" value="Unassembled WGS sequence"/>
</dbReference>
<name>A0A1N6MRU1_9GAMM</name>
<evidence type="ECO:0000313" key="2">
    <source>
        <dbReference type="Proteomes" id="UP000196435"/>
    </source>
</evidence>
<dbReference type="AlphaFoldDB" id="A0A1N6MRU1"/>
<dbReference type="EMBL" id="FTLG01000023">
    <property type="protein sequence ID" value="SIP71530.1"/>
    <property type="molecule type" value="Genomic_DNA"/>
</dbReference>
<proteinExistence type="predicted"/>
<organism evidence="1 2">
    <name type="scientific">Xenorhabdus innexi</name>
    <dbReference type="NCBI Taxonomy" id="290109"/>
    <lineage>
        <taxon>Bacteria</taxon>
        <taxon>Pseudomonadati</taxon>
        <taxon>Pseudomonadota</taxon>
        <taxon>Gammaproteobacteria</taxon>
        <taxon>Enterobacterales</taxon>
        <taxon>Morganellaceae</taxon>
        <taxon>Xenorhabdus</taxon>
    </lineage>
</organism>
<sequence>MSSFIHSIIGDTALSGSRDLLAIIGLYIAVEPECPCCTFSDCH</sequence>
<accession>A0A1N6MRU1</accession>